<organism evidence="7 8">
    <name type="scientific">Protea cynaroides</name>
    <dbReference type="NCBI Taxonomy" id="273540"/>
    <lineage>
        <taxon>Eukaryota</taxon>
        <taxon>Viridiplantae</taxon>
        <taxon>Streptophyta</taxon>
        <taxon>Embryophyta</taxon>
        <taxon>Tracheophyta</taxon>
        <taxon>Spermatophyta</taxon>
        <taxon>Magnoliopsida</taxon>
        <taxon>Proteales</taxon>
        <taxon>Proteaceae</taxon>
        <taxon>Protea</taxon>
    </lineage>
</organism>
<dbReference type="Proteomes" id="UP001141806">
    <property type="component" value="Unassembled WGS sequence"/>
</dbReference>
<dbReference type="OrthoDB" id="1609391at2759"/>
<dbReference type="InterPro" id="IPR011598">
    <property type="entry name" value="bHLH_dom"/>
</dbReference>
<feature type="domain" description="BHLH" evidence="6">
    <location>
        <begin position="276"/>
        <end position="326"/>
    </location>
</feature>
<name>A0A9Q0K5W8_9MAGN</name>
<dbReference type="GO" id="GO:0046983">
    <property type="term" value="F:protein dimerization activity"/>
    <property type="evidence" value="ECO:0007669"/>
    <property type="project" value="InterPro"/>
</dbReference>
<comment type="subcellular location">
    <subcellularLocation>
        <location evidence="1">Nucleus</location>
    </subcellularLocation>
</comment>
<dbReference type="Pfam" id="PF00010">
    <property type="entry name" value="HLH"/>
    <property type="match status" value="1"/>
</dbReference>
<feature type="region of interest" description="Disordered" evidence="5">
    <location>
        <begin position="154"/>
        <end position="263"/>
    </location>
</feature>
<dbReference type="AlphaFoldDB" id="A0A9Q0K5W8"/>
<dbReference type="CDD" id="cd18919">
    <property type="entry name" value="bHLH_AtBPE_like"/>
    <property type="match status" value="1"/>
</dbReference>
<reference evidence="7" key="1">
    <citation type="journal article" date="2023" name="Plant J.">
        <title>The genome of the king protea, Protea cynaroides.</title>
        <authorList>
            <person name="Chang J."/>
            <person name="Duong T.A."/>
            <person name="Schoeman C."/>
            <person name="Ma X."/>
            <person name="Roodt D."/>
            <person name="Barker N."/>
            <person name="Li Z."/>
            <person name="Van de Peer Y."/>
            <person name="Mizrachi E."/>
        </authorList>
    </citation>
    <scope>NUCLEOTIDE SEQUENCE</scope>
    <source>
        <tissue evidence="7">Young leaves</tissue>
    </source>
</reference>
<evidence type="ECO:0000256" key="3">
    <source>
        <dbReference type="ARBA" id="ARBA00023163"/>
    </source>
</evidence>
<dbReference type="PROSITE" id="PS50888">
    <property type="entry name" value="BHLH"/>
    <property type="match status" value="1"/>
</dbReference>
<proteinExistence type="predicted"/>
<evidence type="ECO:0000256" key="5">
    <source>
        <dbReference type="SAM" id="MobiDB-lite"/>
    </source>
</evidence>
<dbReference type="FunFam" id="4.10.280.10:FF:000002">
    <property type="entry name" value="Basic helix-loop-helix transcription factor"/>
    <property type="match status" value="1"/>
</dbReference>
<evidence type="ECO:0000259" key="6">
    <source>
        <dbReference type="PROSITE" id="PS50888"/>
    </source>
</evidence>
<feature type="compositionally biased region" description="Basic and acidic residues" evidence="5">
    <location>
        <begin position="252"/>
        <end position="263"/>
    </location>
</feature>
<evidence type="ECO:0000256" key="2">
    <source>
        <dbReference type="ARBA" id="ARBA00023015"/>
    </source>
</evidence>
<dbReference type="SUPFAM" id="SSF47459">
    <property type="entry name" value="HLH, helix-loop-helix DNA-binding domain"/>
    <property type="match status" value="1"/>
</dbReference>
<evidence type="ECO:0000313" key="7">
    <source>
        <dbReference type="EMBL" id="KAJ4962583.1"/>
    </source>
</evidence>
<evidence type="ECO:0000256" key="1">
    <source>
        <dbReference type="ARBA" id="ARBA00004123"/>
    </source>
</evidence>
<evidence type="ECO:0000313" key="8">
    <source>
        <dbReference type="Proteomes" id="UP001141806"/>
    </source>
</evidence>
<dbReference type="GO" id="GO:0005634">
    <property type="term" value="C:nucleus"/>
    <property type="evidence" value="ECO:0007669"/>
    <property type="project" value="UniProtKB-SubCell"/>
</dbReference>
<keyword evidence="3" id="KW-0804">Transcription</keyword>
<dbReference type="InterPro" id="IPR036638">
    <property type="entry name" value="HLH_DNA-bd_sf"/>
</dbReference>
<feature type="compositionally biased region" description="Polar residues" evidence="5">
    <location>
        <begin position="159"/>
        <end position="173"/>
    </location>
</feature>
<dbReference type="Gene3D" id="4.10.280.10">
    <property type="entry name" value="Helix-loop-helix DNA-binding domain"/>
    <property type="match status" value="1"/>
</dbReference>
<keyword evidence="4" id="KW-0539">Nucleus</keyword>
<accession>A0A9Q0K5W8</accession>
<dbReference type="PANTHER" id="PTHR12565:SF312">
    <property type="entry name" value="TRANSCRIPTION FACTOR BHLH74"/>
    <property type="match status" value="1"/>
</dbReference>
<comment type="caution">
    <text evidence="7">The sequence shown here is derived from an EMBL/GenBank/DDBJ whole genome shotgun (WGS) entry which is preliminary data.</text>
</comment>
<dbReference type="PANTHER" id="PTHR12565">
    <property type="entry name" value="STEROL REGULATORY ELEMENT-BINDING PROTEIN"/>
    <property type="match status" value="1"/>
</dbReference>
<gene>
    <name evidence="7" type="ORF">NE237_022522</name>
</gene>
<dbReference type="SMART" id="SM00353">
    <property type="entry name" value="HLH"/>
    <property type="match status" value="1"/>
</dbReference>
<dbReference type="InterPro" id="IPR024097">
    <property type="entry name" value="bHLH_ZIP_TF"/>
</dbReference>
<evidence type="ECO:0000256" key="4">
    <source>
        <dbReference type="ARBA" id="ARBA00023242"/>
    </source>
</evidence>
<keyword evidence="8" id="KW-1185">Reference proteome</keyword>
<protein>
    <recommendedName>
        <fullName evidence="6">BHLH domain-containing protein</fullName>
    </recommendedName>
</protein>
<feature type="compositionally biased region" description="Basic and acidic residues" evidence="5">
    <location>
        <begin position="212"/>
        <end position="238"/>
    </location>
</feature>
<sequence length="431" mass="46687">MGAEDNGDLGFLRKGDGGSGSLFNCLPSGMYDTQQQSENVDGMGMSSMPSISMGKSSDVVDSFLGSGWDPFVSQAQNVEFKVSSTASSNSNRISSSPYGVSVLETQGVGGSSHLVQYPSDHHNRVGLTHYGSGSFSEMVSPFALLQNGQIINREGGNGKTSVTSRNGSFQGSTFPGDHHHIVDEGAGLSSPGGKKRKTPKIQTHFDPAQGVEAERKKEASEISKGPKEQDEKKQKIEESPGSNLRRKPTGKQGKDHCQNGEDPKEDYIHVRARRGQATNSHSLAERVRREKISERMRLLQDLVPGCNKITGKAVMLDEIINYVQALQGQVEFLSMKLATVNPELNIDVDRILSKDIQVGGSAALGCGVGMNCSLPHPHMAPQGALTTIQNENPQLHSMLQVPNIWDDEIQRVMQLGFASKQNLDSLRRMAE</sequence>
<dbReference type="EMBL" id="JAMYWD010000008">
    <property type="protein sequence ID" value="KAJ4962583.1"/>
    <property type="molecule type" value="Genomic_DNA"/>
</dbReference>
<dbReference type="GO" id="GO:0003700">
    <property type="term" value="F:DNA-binding transcription factor activity"/>
    <property type="evidence" value="ECO:0007669"/>
    <property type="project" value="TreeGrafter"/>
</dbReference>
<keyword evidence="2" id="KW-0805">Transcription regulation</keyword>